<keyword evidence="2" id="KW-1185">Reference proteome</keyword>
<gene>
    <name evidence="3" type="primary">LOC108252105</name>
</gene>
<dbReference type="RefSeq" id="XP_026677702.1">
    <property type="nucleotide sequence ID" value="XM_026821901.1"/>
</dbReference>
<feature type="compositionally biased region" description="Basic and acidic residues" evidence="1">
    <location>
        <begin position="26"/>
        <end position="37"/>
    </location>
</feature>
<name>A0A3Q0IN83_DIACI</name>
<accession>A0A3Q0IN83</accession>
<sequence>MEVVVNLGLRPGTPNSDGVVTTGETPKNDKRKMEESPRMELKESQIGLMRLIEDLEKKVQELSALTGKHENTKVEIKQASKCLNILAYRLSIKKGELYEIYEEKIKEKQMRLESSPKPPRAQNCAACGKKIAEEEEKTKKLKEDLDKLGSILDVDEFIEKAVPLCLEEWKDEFYQEVTIKKGVVESMKGKMVVFIGEGDESSPLVGIIQGRYPDVEDIIKQGGEEIEFLENVTRTKYGVSSSKLYVAKIGKREEIKTIIKKIFEMMESDLGYER</sequence>
<evidence type="ECO:0000313" key="3">
    <source>
        <dbReference type="RefSeq" id="XP_026677702.1"/>
    </source>
</evidence>
<proteinExistence type="predicted"/>
<reference evidence="3" key="1">
    <citation type="submission" date="2025-08" db="UniProtKB">
        <authorList>
            <consortium name="RefSeq"/>
        </authorList>
    </citation>
    <scope>IDENTIFICATION</scope>
</reference>
<evidence type="ECO:0000256" key="1">
    <source>
        <dbReference type="SAM" id="MobiDB-lite"/>
    </source>
</evidence>
<organism evidence="2 3">
    <name type="scientific">Diaphorina citri</name>
    <name type="common">Asian citrus psyllid</name>
    <dbReference type="NCBI Taxonomy" id="121845"/>
    <lineage>
        <taxon>Eukaryota</taxon>
        <taxon>Metazoa</taxon>
        <taxon>Ecdysozoa</taxon>
        <taxon>Arthropoda</taxon>
        <taxon>Hexapoda</taxon>
        <taxon>Insecta</taxon>
        <taxon>Pterygota</taxon>
        <taxon>Neoptera</taxon>
        <taxon>Paraneoptera</taxon>
        <taxon>Hemiptera</taxon>
        <taxon>Sternorrhyncha</taxon>
        <taxon>Psylloidea</taxon>
        <taxon>Psyllidae</taxon>
        <taxon>Diaphorininae</taxon>
        <taxon>Diaphorina</taxon>
    </lineage>
</organism>
<feature type="region of interest" description="Disordered" evidence="1">
    <location>
        <begin position="11"/>
        <end position="37"/>
    </location>
</feature>
<dbReference type="Proteomes" id="UP000079169">
    <property type="component" value="Unplaced"/>
</dbReference>
<dbReference type="PaxDb" id="121845-A0A3Q0IN83"/>
<evidence type="ECO:0000313" key="2">
    <source>
        <dbReference type="Proteomes" id="UP000079169"/>
    </source>
</evidence>
<feature type="compositionally biased region" description="Polar residues" evidence="1">
    <location>
        <begin position="13"/>
        <end position="25"/>
    </location>
</feature>
<dbReference type="KEGG" id="dci:108252105"/>
<protein>
    <submittedName>
        <fullName evidence="3">Uncharacterized protein LOC108252105</fullName>
    </submittedName>
</protein>
<dbReference type="GeneID" id="108252105"/>
<dbReference type="AlphaFoldDB" id="A0A3Q0IN83"/>